<organism evidence="2 3">
    <name type="scientific">Stylosanthes scabra</name>
    <dbReference type="NCBI Taxonomy" id="79078"/>
    <lineage>
        <taxon>Eukaryota</taxon>
        <taxon>Viridiplantae</taxon>
        <taxon>Streptophyta</taxon>
        <taxon>Embryophyta</taxon>
        <taxon>Tracheophyta</taxon>
        <taxon>Spermatophyta</taxon>
        <taxon>Magnoliopsida</taxon>
        <taxon>eudicotyledons</taxon>
        <taxon>Gunneridae</taxon>
        <taxon>Pentapetalae</taxon>
        <taxon>rosids</taxon>
        <taxon>fabids</taxon>
        <taxon>Fabales</taxon>
        <taxon>Fabaceae</taxon>
        <taxon>Papilionoideae</taxon>
        <taxon>50 kb inversion clade</taxon>
        <taxon>dalbergioids sensu lato</taxon>
        <taxon>Dalbergieae</taxon>
        <taxon>Pterocarpus clade</taxon>
        <taxon>Stylosanthes</taxon>
    </lineage>
</organism>
<comment type="caution">
    <text evidence="2">The sequence shown here is derived from an EMBL/GenBank/DDBJ whole genome shotgun (WGS) entry which is preliminary data.</text>
</comment>
<sequence>MRRANKANHASNTGGSLHTGSSTTYSTTAKKMATKIGRDPTQSEVFLRTHTRKKDRGQFVDARSEQHMEAHKAEMKRLENERTARIAAACRGTSGSSDR</sequence>
<reference evidence="2 3" key="1">
    <citation type="journal article" date="2023" name="Plants (Basel)">
        <title>Bridging the Gap: Combining Genomics and Transcriptomics Approaches to Understand Stylosanthes scabra, an Orphan Legume from the Brazilian Caatinga.</title>
        <authorList>
            <person name="Ferreira-Neto J.R.C."/>
            <person name="da Silva M.D."/>
            <person name="Binneck E."/>
            <person name="de Melo N.F."/>
            <person name="da Silva R.H."/>
            <person name="de Melo A.L.T.M."/>
            <person name="Pandolfi V."/>
            <person name="Bustamante F.O."/>
            <person name="Brasileiro-Vidal A.C."/>
            <person name="Benko-Iseppon A.M."/>
        </authorList>
    </citation>
    <scope>NUCLEOTIDE SEQUENCE [LARGE SCALE GENOMIC DNA]</scope>
    <source>
        <tissue evidence="2">Leaves</tissue>
    </source>
</reference>
<evidence type="ECO:0000256" key="1">
    <source>
        <dbReference type="SAM" id="MobiDB-lite"/>
    </source>
</evidence>
<dbReference type="InterPro" id="IPR004252">
    <property type="entry name" value="Probable_transposase_24"/>
</dbReference>
<feature type="region of interest" description="Disordered" evidence="1">
    <location>
        <begin position="1"/>
        <end position="72"/>
    </location>
</feature>
<accession>A0ABU6UQC9</accession>
<dbReference type="Proteomes" id="UP001341840">
    <property type="component" value="Unassembled WGS sequence"/>
</dbReference>
<protein>
    <submittedName>
        <fullName evidence="2">Uncharacterized protein</fullName>
    </submittedName>
</protein>
<dbReference type="EMBL" id="JASCZI010121905">
    <property type="protein sequence ID" value="MED6163269.1"/>
    <property type="molecule type" value="Genomic_DNA"/>
</dbReference>
<feature type="compositionally biased region" description="Low complexity" evidence="1">
    <location>
        <begin position="11"/>
        <end position="28"/>
    </location>
</feature>
<evidence type="ECO:0000313" key="2">
    <source>
        <dbReference type="EMBL" id="MED6163269.1"/>
    </source>
</evidence>
<evidence type="ECO:0000313" key="3">
    <source>
        <dbReference type="Proteomes" id="UP001341840"/>
    </source>
</evidence>
<gene>
    <name evidence="2" type="ORF">PIB30_078271</name>
</gene>
<proteinExistence type="predicted"/>
<feature type="compositionally biased region" description="Basic and acidic residues" evidence="1">
    <location>
        <begin position="56"/>
        <end position="72"/>
    </location>
</feature>
<dbReference type="Pfam" id="PF03004">
    <property type="entry name" value="Transposase_24"/>
    <property type="match status" value="1"/>
</dbReference>
<name>A0ABU6UQC9_9FABA</name>
<keyword evidence="3" id="KW-1185">Reference proteome</keyword>